<evidence type="ECO:0000313" key="10">
    <source>
        <dbReference type="EMBL" id="TKS81629.1"/>
    </source>
</evidence>
<dbReference type="UniPathway" id="UPA00143"/>
<keyword evidence="4" id="KW-0833">Ubl conjugation pathway</keyword>
<evidence type="ECO:0000256" key="3">
    <source>
        <dbReference type="ARBA" id="ARBA00022771"/>
    </source>
</evidence>
<evidence type="ECO:0000313" key="11">
    <source>
        <dbReference type="Proteomes" id="UP000298787"/>
    </source>
</evidence>
<dbReference type="SMART" id="SM00315">
    <property type="entry name" value="RGS"/>
    <property type="match status" value="1"/>
</dbReference>
<dbReference type="PANTHER" id="PTHR46583">
    <property type="entry name" value="REGULATOR OF G-PROTEIN SIGNALING 22"/>
    <property type="match status" value="1"/>
</dbReference>
<dbReference type="PROSITE" id="PS50132">
    <property type="entry name" value="RGS"/>
    <property type="match status" value="4"/>
</dbReference>
<dbReference type="Gene3D" id="1.10.167.10">
    <property type="entry name" value="Regulator of G-protein Signalling 4, domain 2"/>
    <property type="match status" value="3"/>
</dbReference>
<reference evidence="10 11" key="1">
    <citation type="submission" date="2019-01" db="EMBL/GenBank/DDBJ databases">
        <title>Genome Assembly of Collichthys lucidus.</title>
        <authorList>
            <person name="Cai M."/>
            <person name="Xiao S."/>
        </authorList>
    </citation>
    <scope>NUCLEOTIDE SEQUENCE [LARGE SCALE GENOMIC DNA]</scope>
    <source>
        <strain evidence="10">JT15FE1705JMU</strain>
        <tissue evidence="10">Muscle</tissue>
    </source>
</reference>
<feature type="domain" description="RGS" evidence="8">
    <location>
        <begin position="1506"/>
        <end position="1612"/>
    </location>
</feature>
<evidence type="ECO:0000259" key="9">
    <source>
        <dbReference type="PROSITE" id="PS51872"/>
    </source>
</evidence>
<feature type="region of interest" description="Disordered" evidence="7">
    <location>
        <begin position="821"/>
        <end position="848"/>
    </location>
</feature>
<feature type="region of interest" description="Disordered" evidence="7">
    <location>
        <begin position="297"/>
        <end position="317"/>
    </location>
</feature>
<dbReference type="Gene3D" id="2.20.25.20">
    <property type="match status" value="1"/>
</dbReference>
<feature type="compositionally biased region" description="Basic and acidic residues" evidence="7">
    <location>
        <begin position="1663"/>
        <end position="1675"/>
    </location>
</feature>
<evidence type="ECO:0000256" key="2">
    <source>
        <dbReference type="ARBA" id="ARBA00022723"/>
    </source>
</evidence>
<dbReference type="InterPro" id="IPR036047">
    <property type="entry name" value="F-box-like_dom_sf"/>
</dbReference>
<evidence type="ECO:0000256" key="7">
    <source>
        <dbReference type="SAM" id="MobiDB-lite"/>
    </source>
</evidence>
<keyword evidence="5" id="KW-0862">Zinc</keyword>
<dbReference type="GO" id="GO:0008270">
    <property type="term" value="F:zinc ion binding"/>
    <property type="evidence" value="ECO:0007669"/>
    <property type="project" value="UniProtKB-KW"/>
</dbReference>
<dbReference type="InterPro" id="IPR044064">
    <property type="entry name" value="ZF_ZBR"/>
</dbReference>
<dbReference type="Pfam" id="PF00615">
    <property type="entry name" value="RGS"/>
    <property type="match status" value="2"/>
</dbReference>
<evidence type="ECO:0000256" key="4">
    <source>
        <dbReference type="ARBA" id="ARBA00022786"/>
    </source>
</evidence>
<dbReference type="InterPro" id="IPR048074">
    <property type="entry name" value="RGS22_RGS_fourth"/>
</dbReference>
<dbReference type="PROSITE" id="PS51872">
    <property type="entry name" value="ZF_ZBR"/>
    <property type="match status" value="1"/>
</dbReference>
<feature type="compositionally biased region" description="Acidic residues" evidence="7">
    <location>
        <begin position="1678"/>
        <end position="1693"/>
    </location>
</feature>
<feature type="domain" description="ZBR-type" evidence="9">
    <location>
        <begin position="624"/>
        <end position="672"/>
    </location>
</feature>
<dbReference type="FunFam" id="2.20.25.20:FF:000006">
    <property type="entry name" value="F-box only protein 5"/>
    <property type="match status" value="1"/>
</dbReference>
<dbReference type="PANTHER" id="PTHR46583:SF1">
    <property type="entry name" value="REGULATOR OF G-PROTEIN SIGNALING 22"/>
    <property type="match status" value="1"/>
</dbReference>
<dbReference type="SMART" id="SM00647">
    <property type="entry name" value="IBR"/>
    <property type="match status" value="1"/>
</dbReference>
<name>A0A4U5V226_COLLU</name>
<feature type="domain" description="RGS" evidence="8">
    <location>
        <begin position="1282"/>
        <end position="1408"/>
    </location>
</feature>
<gene>
    <name evidence="10" type="ORF">D9C73_015734</name>
</gene>
<keyword evidence="2" id="KW-0479">Metal-binding</keyword>
<feature type="region of interest" description="Disordered" evidence="7">
    <location>
        <begin position="1643"/>
        <end position="1753"/>
    </location>
</feature>
<feature type="domain" description="RGS" evidence="8">
    <location>
        <begin position="1088"/>
        <end position="1194"/>
    </location>
</feature>
<dbReference type="InterPro" id="IPR016137">
    <property type="entry name" value="RGS"/>
</dbReference>
<dbReference type="SUPFAM" id="SSF81383">
    <property type="entry name" value="F-box domain"/>
    <property type="match status" value="1"/>
</dbReference>
<dbReference type="GO" id="GO:0005737">
    <property type="term" value="C:cytoplasm"/>
    <property type="evidence" value="ECO:0007669"/>
    <property type="project" value="TreeGrafter"/>
</dbReference>
<dbReference type="InterPro" id="IPR036305">
    <property type="entry name" value="RGS_sf"/>
</dbReference>
<protein>
    <submittedName>
        <fullName evidence="10">Regulator of G-protein signaling 22</fullName>
    </submittedName>
</protein>
<feature type="compositionally biased region" description="Polar residues" evidence="7">
    <location>
        <begin position="1704"/>
        <end position="1732"/>
    </location>
</feature>
<dbReference type="GO" id="GO:0016567">
    <property type="term" value="P:protein ubiquitination"/>
    <property type="evidence" value="ECO:0007669"/>
    <property type="project" value="UniProtKB-UniPathway"/>
</dbReference>
<evidence type="ECO:0000256" key="6">
    <source>
        <dbReference type="PROSITE-ProRule" id="PRU01220"/>
    </source>
</evidence>
<evidence type="ECO:0000259" key="8">
    <source>
        <dbReference type="PROSITE" id="PS50132"/>
    </source>
</evidence>
<dbReference type="EMBL" id="CM014091">
    <property type="protein sequence ID" value="TKS81629.1"/>
    <property type="molecule type" value="Genomic_DNA"/>
</dbReference>
<sequence>MQCTPESNLYHESCKGQERCYDDCSDSGYSGLFHSPQSSSRADSCRSLSPVEFNETPKENLRLSVTPKERTRGPVRFLSKDSRGVQRPPAVSWCETPKRDSSLRHRLQMCRPTTAVKNDNTRSPCTSKTESSIWLSASFDSLDTVTGALASSTLKLQQDLPLSGRKRRLFFMQVRTSTLEDGKLNSGCLSTFERRGSLSDADFSEGISASDQVTVETPCFSKFLPGSSKENSQSPISGVTKNLYDSSSVLCTPSSTHTPKYIRSVSQDSGFGSLTLDKSQDSSVDHDGSFQELLLSASRGNGETPNLPETKWHSRLQRQHRLSTLKEGGSQSDEDPTDRKHVHLHQCHSHSKEDEVFVDSATPRSGLSFKCGNSMTSDSFASTKQDYATPLKATTTKPENMTPFGTAPGNPDVTPLRTTPVNLSLTPALQLVHAMCQQKAQMFVGQSPSLKEQLKSTAALTETPVAFRTTMPLAGLIGRKMGLGKVDILAELKKRNLRHILAFILSHLAPESIYRCGQVCKSWNEIIQQDKRARFKRTAHLSEVEAALELGGAVHVPDAETRLTLSKRSALKTVQAQSRTSSYCTPQSGKSTLTSFQHSILHSGSSSKREKFLEVAKTLFNDECLKPCPRCEHPARCHSVKGEGVCSRADCGFQFCTACLCAFHGSRECGSQSSFPESLMYNQETGLFEVASGAAELVSRRIRSVLSRSKSQLTGDPKALTRTPPVDNHYTICIGQTAVSMGLTPQYPEEERQFSTNHVVSPTRSTRMHVTGLLSDQEEYIHKKCSESPRYFSSLSEPENPCTFSSNRKCEKTQELQSSQAEFSPYFTAPPAGKSEDEHLQESSPKNYDSSLQLEHLAAEVVKQVLNNALNVMDGQSQANTLDCFSKSADETNCTSTDSSCECKDRWCLADEGRERLEEKKEKVQEVRRGVGVEEKTEWFKKNWEVGSRGTDQKNVLDICCYGACCRGNRPGLDEFKEFLRGMPGEKLLNLWMDIERLKATQNRERKNRVPRFWTSQSIQEDRDDSPHLMLWTEWCVSPLSGTQPHHGSMTLPALHPDTCLLQSPQAVHIQLYSRRGQSPGCRRMEKMLQALFVDSCAGLYFTNFCEQSGNQLWENAVYFWSDLQHYRGLFYQDGLDPYRVQREAQLLYSTYLFSSARRSIAVDEEIRREVYDRMMPAFEELFDNVEEHALNILLEPWTLLVSRGKESFQKVCVQEEVRCVDSQEYRELQSLYEESERRLNQVEQCGSMLFPSSFTPSTPLSKGLRASDSWSRVSPNYQGYRLGSLLRHRHEIGHFMSFLQNQGSSIHLSCWLDLEQYRRTSQKDKAVRQERSSHIATKYLNRKYFFGSDSPATTEQQNEILHLAGGLERLKLECLANHVVVEIQDIVKSHIEEKWLPLFLSTAEFTERQKHQPKVDILILNRNDFEHIKKFDVLGNRLIRLIDEPRIDLNYINDTMETLLVLNLLFPEPQAADQLSQHVYRRRRTRREAWKAEGLWMSSSKEILLFRRILLNPVTCMQFQHFVSLKGDFLENDVLFWLEVQRYKDLCHSHSDEATIQQKISTIINCFINSSMPPALQIDIPAEQAQHILEKRHELGPYIFREAQMSVFSELLKFWPEFQEFSRSVQEKQLLPLLQEKRVKHRARVRRRKRKEEEEEEEEEDERRRAQEELERPESSFGEEEETDDEDEIEEKQEERSEKKQSRTQSRVLTPTQPTPHRTAASSQQAVNSAGSRPHVTPPERKVNSVTDITGV</sequence>
<feature type="region of interest" description="Disordered" evidence="7">
    <location>
        <begin position="394"/>
        <end position="413"/>
    </location>
</feature>
<dbReference type="Gene3D" id="1.20.1280.50">
    <property type="match status" value="1"/>
</dbReference>
<organism evidence="10 11">
    <name type="scientific">Collichthys lucidus</name>
    <name type="common">Big head croaker</name>
    <name type="synonym">Sciaena lucida</name>
    <dbReference type="NCBI Taxonomy" id="240159"/>
    <lineage>
        <taxon>Eukaryota</taxon>
        <taxon>Metazoa</taxon>
        <taxon>Chordata</taxon>
        <taxon>Craniata</taxon>
        <taxon>Vertebrata</taxon>
        <taxon>Euteleostomi</taxon>
        <taxon>Actinopterygii</taxon>
        <taxon>Neopterygii</taxon>
        <taxon>Teleostei</taxon>
        <taxon>Neoteleostei</taxon>
        <taxon>Acanthomorphata</taxon>
        <taxon>Eupercaria</taxon>
        <taxon>Sciaenidae</taxon>
        <taxon>Collichthys</taxon>
    </lineage>
</organism>
<dbReference type="GO" id="GO:0001965">
    <property type="term" value="F:G-protein alpha-subunit binding"/>
    <property type="evidence" value="ECO:0007669"/>
    <property type="project" value="InterPro"/>
</dbReference>
<dbReference type="STRING" id="240159.A0A4U5V226"/>
<dbReference type="SUPFAM" id="SSF48097">
    <property type="entry name" value="Regulator of G-protein signaling, RGS"/>
    <property type="match status" value="3"/>
</dbReference>
<dbReference type="CDD" id="cd20365">
    <property type="entry name" value="BRcat_RBR_FBXO43"/>
    <property type="match status" value="1"/>
</dbReference>
<keyword evidence="11" id="KW-1185">Reference proteome</keyword>
<evidence type="ECO:0000256" key="1">
    <source>
        <dbReference type="ARBA" id="ARBA00004906"/>
    </source>
</evidence>
<dbReference type="InterPro" id="IPR042651">
    <property type="entry name" value="Rgs22"/>
</dbReference>
<keyword evidence="3 6" id="KW-0863">Zinc-finger</keyword>
<proteinExistence type="predicted"/>
<dbReference type="Proteomes" id="UP000298787">
    <property type="component" value="Chromosome 14"/>
</dbReference>
<dbReference type="Pfam" id="PF12937">
    <property type="entry name" value="F-box-like"/>
    <property type="match status" value="1"/>
</dbReference>
<evidence type="ECO:0000256" key="5">
    <source>
        <dbReference type="ARBA" id="ARBA00022833"/>
    </source>
</evidence>
<dbReference type="CDD" id="cd08725">
    <property type="entry name" value="RGS_RGS22_4"/>
    <property type="match status" value="1"/>
</dbReference>
<dbReference type="InterPro" id="IPR001810">
    <property type="entry name" value="F-box_dom"/>
</dbReference>
<comment type="pathway">
    <text evidence="1">Protein modification; protein ubiquitination.</text>
</comment>
<dbReference type="GO" id="GO:0005634">
    <property type="term" value="C:nucleus"/>
    <property type="evidence" value="ECO:0007669"/>
    <property type="project" value="TreeGrafter"/>
</dbReference>
<feature type="domain" description="RGS" evidence="8">
    <location>
        <begin position="972"/>
        <end position="1022"/>
    </location>
</feature>
<dbReference type="GO" id="GO:0009966">
    <property type="term" value="P:regulation of signal transduction"/>
    <property type="evidence" value="ECO:0007669"/>
    <property type="project" value="InterPro"/>
</dbReference>
<dbReference type="InterPro" id="IPR002867">
    <property type="entry name" value="IBR_dom"/>
</dbReference>
<accession>A0A4U5V226</accession>
<dbReference type="InterPro" id="IPR044926">
    <property type="entry name" value="RGS_subdomain_2"/>
</dbReference>